<evidence type="ECO:0000256" key="1">
    <source>
        <dbReference type="SAM" id="MobiDB-lite"/>
    </source>
</evidence>
<evidence type="ECO:0000313" key="2">
    <source>
        <dbReference type="EMBL" id="KAG5180478.1"/>
    </source>
</evidence>
<comment type="caution">
    <text evidence="2">The sequence shown here is derived from an EMBL/GenBank/DDBJ whole genome shotgun (WGS) entry which is preliminary data.</text>
</comment>
<accession>A0A835YTM9</accession>
<reference evidence="2" key="1">
    <citation type="submission" date="2021-02" db="EMBL/GenBank/DDBJ databases">
        <title>First Annotated Genome of the Yellow-green Alga Tribonema minus.</title>
        <authorList>
            <person name="Mahan K.M."/>
        </authorList>
    </citation>
    <scope>NUCLEOTIDE SEQUENCE</scope>
    <source>
        <strain evidence="2">UTEX B ZZ1240</strain>
    </source>
</reference>
<evidence type="ECO:0008006" key="4">
    <source>
        <dbReference type="Google" id="ProtNLM"/>
    </source>
</evidence>
<feature type="region of interest" description="Disordered" evidence="1">
    <location>
        <begin position="205"/>
        <end position="236"/>
    </location>
</feature>
<dbReference type="SUPFAM" id="SSF48452">
    <property type="entry name" value="TPR-like"/>
    <property type="match status" value="1"/>
</dbReference>
<name>A0A835YTM9_9STRA</name>
<sequence>MSELISLDPTVEDLMEALLACDRKTQHFIQPMLGIPAVQHTLLVFLRDGQKTLQEWIWDPRAHSHLSRLREIAETQPAENCAGLSQQFDEALGAATVSRTLGSDAVVKVAEQGGAGSAQNGAENGNGAHAEDVEQDIEMLVVTAEAANQRAKALFKSKDYRGALAAGAGRLRRARARARATAATCLCNAAVAAAKAGRASDAADAATRALRMSDGRQQRSTPHQRRPGRRVDHAAHTPNGIVLIAVRLPPAHTRTACPRVRARPSQEEQDMYEPALRDVEAALALDKGVPDVRALHTRLALRVQRTQDLQLADAIWAEKQQRTANRAAPRAATQAEAEAEEEARLLREREAWEPPKPPTLVRPEGDKKTASMLLNEYTVRNKFAVDMQVEELIGDGLFRVSMILPGGCGVRVSATERSQKGARQTAAAALLRGAAERWNLKHPEDPIDMALMELPAAAADGAAAPGQAPPSTKELVPPTEEFAQWASSWLALLTDNSAEGRARRVLPGGALHRLLFPACLDSQQRLYVHKQCDGRLSGKFNLGIASKSVGTEVRVRTGAAFGMHSRSQDVYRTHQLKAPAPLCSREHEQAPAALQALISQCLLQLQCGLPCLVKRFTSALLELCILRHNPSPFSGGATVRQSAAFLVPVYPSPLRRIADADVRCNARCTPRAQKKGRKVMVSRTSAPRRTLLEVAVPAPMAPPDAVDLAAVAVPIPPDELVQ</sequence>
<dbReference type="Gene3D" id="1.25.40.10">
    <property type="entry name" value="Tetratricopeptide repeat domain"/>
    <property type="match status" value="1"/>
</dbReference>
<keyword evidence="3" id="KW-1185">Reference proteome</keyword>
<dbReference type="InterPro" id="IPR011990">
    <property type="entry name" value="TPR-like_helical_dom_sf"/>
</dbReference>
<gene>
    <name evidence="2" type="ORF">JKP88DRAFT_246811</name>
</gene>
<proteinExistence type="predicted"/>
<dbReference type="AlphaFoldDB" id="A0A835YTM9"/>
<protein>
    <recommendedName>
        <fullName evidence="4">DRBM domain-containing protein</fullName>
    </recommendedName>
</protein>
<evidence type="ECO:0000313" key="3">
    <source>
        <dbReference type="Proteomes" id="UP000664859"/>
    </source>
</evidence>
<organism evidence="2 3">
    <name type="scientific">Tribonema minus</name>
    <dbReference type="NCBI Taxonomy" id="303371"/>
    <lineage>
        <taxon>Eukaryota</taxon>
        <taxon>Sar</taxon>
        <taxon>Stramenopiles</taxon>
        <taxon>Ochrophyta</taxon>
        <taxon>PX clade</taxon>
        <taxon>Xanthophyceae</taxon>
        <taxon>Tribonematales</taxon>
        <taxon>Tribonemataceae</taxon>
        <taxon>Tribonema</taxon>
    </lineage>
</organism>
<dbReference type="EMBL" id="JAFCMP010000390">
    <property type="protein sequence ID" value="KAG5180478.1"/>
    <property type="molecule type" value="Genomic_DNA"/>
</dbReference>
<dbReference type="OrthoDB" id="64332at2759"/>
<dbReference type="Proteomes" id="UP000664859">
    <property type="component" value="Unassembled WGS sequence"/>
</dbReference>